<dbReference type="CDD" id="cd01949">
    <property type="entry name" value="GGDEF"/>
    <property type="match status" value="1"/>
</dbReference>
<evidence type="ECO:0000256" key="3">
    <source>
        <dbReference type="SAM" id="Phobius"/>
    </source>
</evidence>
<organism evidence="5 6">
    <name type="scientific">Roseateles asaccharophilus</name>
    <dbReference type="NCBI Taxonomy" id="582607"/>
    <lineage>
        <taxon>Bacteria</taxon>
        <taxon>Pseudomonadati</taxon>
        <taxon>Pseudomonadota</taxon>
        <taxon>Betaproteobacteria</taxon>
        <taxon>Burkholderiales</taxon>
        <taxon>Sphaerotilaceae</taxon>
        <taxon>Roseateles</taxon>
    </lineage>
</organism>
<dbReference type="GO" id="GO:0043709">
    <property type="term" value="P:cell adhesion involved in single-species biofilm formation"/>
    <property type="evidence" value="ECO:0007669"/>
    <property type="project" value="TreeGrafter"/>
</dbReference>
<dbReference type="GO" id="GO:0052621">
    <property type="term" value="F:diguanylate cyclase activity"/>
    <property type="evidence" value="ECO:0007669"/>
    <property type="project" value="UniProtKB-EC"/>
</dbReference>
<dbReference type="EC" id="2.7.7.65" evidence="1"/>
<dbReference type="Pfam" id="PF00990">
    <property type="entry name" value="GGDEF"/>
    <property type="match status" value="1"/>
</dbReference>
<protein>
    <recommendedName>
        <fullName evidence="1">diguanylate cyclase</fullName>
        <ecNumber evidence="1">2.7.7.65</ecNumber>
    </recommendedName>
</protein>
<keyword evidence="3" id="KW-1133">Transmembrane helix</keyword>
<dbReference type="PANTHER" id="PTHR45138">
    <property type="entry name" value="REGULATORY COMPONENTS OF SENSORY TRANSDUCTION SYSTEM"/>
    <property type="match status" value="1"/>
</dbReference>
<dbReference type="AlphaFoldDB" id="A0A4R6NEC7"/>
<dbReference type="PROSITE" id="PS50887">
    <property type="entry name" value="GGDEF"/>
    <property type="match status" value="1"/>
</dbReference>
<dbReference type="Gene3D" id="3.30.70.270">
    <property type="match status" value="1"/>
</dbReference>
<comment type="caution">
    <text evidence="5">The sequence shown here is derived from an EMBL/GenBank/DDBJ whole genome shotgun (WGS) entry which is preliminary data.</text>
</comment>
<feature type="domain" description="GGDEF" evidence="4">
    <location>
        <begin position="240"/>
        <end position="368"/>
    </location>
</feature>
<feature type="transmembrane region" description="Helical" evidence="3">
    <location>
        <begin position="57"/>
        <end position="74"/>
    </location>
</feature>
<feature type="transmembrane region" description="Helical" evidence="3">
    <location>
        <begin position="29"/>
        <end position="48"/>
    </location>
</feature>
<dbReference type="InterPro" id="IPR050469">
    <property type="entry name" value="Diguanylate_Cyclase"/>
</dbReference>
<dbReference type="NCBIfam" id="TIGR00254">
    <property type="entry name" value="GGDEF"/>
    <property type="match status" value="1"/>
</dbReference>
<accession>A0A4R6NEC7</accession>
<reference evidence="5 6" key="1">
    <citation type="submission" date="2019-03" db="EMBL/GenBank/DDBJ databases">
        <title>Genomic Encyclopedia of Type Strains, Phase IV (KMG-IV): sequencing the most valuable type-strain genomes for metagenomic binning, comparative biology and taxonomic classification.</title>
        <authorList>
            <person name="Goeker M."/>
        </authorList>
    </citation>
    <scope>NUCLEOTIDE SEQUENCE [LARGE SCALE GENOMIC DNA]</scope>
    <source>
        <strain evidence="5 6">DSM 25082</strain>
    </source>
</reference>
<evidence type="ECO:0000313" key="6">
    <source>
        <dbReference type="Proteomes" id="UP000295357"/>
    </source>
</evidence>
<dbReference type="InterPro" id="IPR000160">
    <property type="entry name" value="GGDEF_dom"/>
</dbReference>
<evidence type="ECO:0000256" key="2">
    <source>
        <dbReference type="ARBA" id="ARBA00034247"/>
    </source>
</evidence>
<feature type="transmembrane region" description="Helical" evidence="3">
    <location>
        <begin position="156"/>
        <end position="178"/>
    </location>
</feature>
<keyword evidence="3" id="KW-0472">Membrane</keyword>
<dbReference type="InterPro" id="IPR029787">
    <property type="entry name" value="Nucleotide_cyclase"/>
</dbReference>
<sequence>MSPATPAPSTALPPYAQWQAERAWPVLRFVYGIGGLIPLLYLLGDWLIEPAAAEVRTLRFVYLGFWALLSWLTFRPGRKLPLALSYPLYTLVGVGFACVIDGKLLGRPEFVLATSLLYLMGLLIAKAPLWLNLACGGITVLVCATMLSWLGLDATAIRRVVFFHGLWAGVVGTAAWVVQRLNRQLYLAERELRQTLAANQHLLAETEKLARTDPLTALPNRRQFFRSGEAALAESRSSGQPLSLLALDVDHFKRINDQGGHQLGDTVLREVAQCCRASLRNTDLAARIGGEEFALLLPATDLAQAQQLAERLRQEIAALQLPAAVTVSIGCAELSAEMGSVDALLARADEALYAAKENGRNRVSSARRSLLTPGH</sequence>
<feature type="transmembrane region" description="Helical" evidence="3">
    <location>
        <begin position="127"/>
        <end position="150"/>
    </location>
</feature>
<evidence type="ECO:0000259" key="4">
    <source>
        <dbReference type="PROSITE" id="PS50887"/>
    </source>
</evidence>
<dbReference type="InterPro" id="IPR043128">
    <property type="entry name" value="Rev_trsase/Diguanyl_cyclase"/>
</dbReference>
<keyword evidence="3" id="KW-0812">Transmembrane</keyword>
<evidence type="ECO:0000313" key="5">
    <source>
        <dbReference type="EMBL" id="TDP13415.1"/>
    </source>
</evidence>
<dbReference type="Proteomes" id="UP000295357">
    <property type="component" value="Unassembled WGS sequence"/>
</dbReference>
<proteinExistence type="predicted"/>
<evidence type="ECO:0000256" key="1">
    <source>
        <dbReference type="ARBA" id="ARBA00012528"/>
    </source>
</evidence>
<dbReference type="PANTHER" id="PTHR45138:SF9">
    <property type="entry name" value="DIGUANYLATE CYCLASE DGCM-RELATED"/>
    <property type="match status" value="1"/>
</dbReference>
<gene>
    <name evidence="5" type="ORF">DFR39_101891</name>
</gene>
<dbReference type="EMBL" id="SNXE01000001">
    <property type="protein sequence ID" value="TDP13415.1"/>
    <property type="molecule type" value="Genomic_DNA"/>
</dbReference>
<dbReference type="SMART" id="SM00267">
    <property type="entry name" value="GGDEF"/>
    <property type="match status" value="1"/>
</dbReference>
<feature type="transmembrane region" description="Helical" evidence="3">
    <location>
        <begin position="86"/>
        <end position="106"/>
    </location>
</feature>
<keyword evidence="6" id="KW-1185">Reference proteome</keyword>
<name>A0A4R6NEC7_9BURK</name>
<comment type="catalytic activity">
    <reaction evidence="2">
        <text>2 GTP = 3',3'-c-di-GMP + 2 diphosphate</text>
        <dbReference type="Rhea" id="RHEA:24898"/>
        <dbReference type="ChEBI" id="CHEBI:33019"/>
        <dbReference type="ChEBI" id="CHEBI:37565"/>
        <dbReference type="ChEBI" id="CHEBI:58805"/>
        <dbReference type="EC" id="2.7.7.65"/>
    </reaction>
</comment>
<dbReference type="FunFam" id="3.30.70.270:FF:000001">
    <property type="entry name" value="Diguanylate cyclase domain protein"/>
    <property type="match status" value="1"/>
</dbReference>
<dbReference type="GO" id="GO:1902201">
    <property type="term" value="P:negative regulation of bacterial-type flagellum-dependent cell motility"/>
    <property type="evidence" value="ECO:0007669"/>
    <property type="project" value="TreeGrafter"/>
</dbReference>
<dbReference type="GO" id="GO:0005886">
    <property type="term" value="C:plasma membrane"/>
    <property type="evidence" value="ECO:0007669"/>
    <property type="project" value="TreeGrafter"/>
</dbReference>
<dbReference type="RefSeq" id="WP_211343789.1">
    <property type="nucleotide sequence ID" value="NZ_JAUFPJ010000001.1"/>
</dbReference>
<dbReference type="SUPFAM" id="SSF55073">
    <property type="entry name" value="Nucleotide cyclase"/>
    <property type="match status" value="1"/>
</dbReference>